<name>A0ABU2ZVY8_9ALTE</name>
<dbReference type="CDD" id="cd07434">
    <property type="entry name" value="PHP_PolIIIA_DnaE2"/>
    <property type="match status" value="1"/>
</dbReference>
<evidence type="ECO:0000256" key="1">
    <source>
        <dbReference type="ARBA" id="ARBA00022490"/>
    </source>
</evidence>
<dbReference type="RefSeq" id="WP_311369938.1">
    <property type="nucleotide sequence ID" value="NZ_JAVRHX010000007.1"/>
</dbReference>
<keyword evidence="12" id="KW-1185">Reference proteome</keyword>
<dbReference type="InterPro" id="IPR004805">
    <property type="entry name" value="DnaE2/DnaE/PolC"/>
</dbReference>
<keyword evidence="1 9" id="KW-0963">Cytoplasm</keyword>
<comment type="similarity">
    <text evidence="9">Belongs to the DNA polymerase type-C family. DnaE2 subfamily.</text>
</comment>
<dbReference type="EC" id="2.7.7.7" evidence="9"/>
<dbReference type="Pfam" id="PF07733">
    <property type="entry name" value="DNA_pol3_alpha"/>
    <property type="match status" value="1"/>
</dbReference>
<dbReference type="InterPro" id="IPR040982">
    <property type="entry name" value="DNA_pol3_finger"/>
</dbReference>
<dbReference type="GO" id="GO:0003887">
    <property type="term" value="F:DNA-directed DNA polymerase activity"/>
    <property type="evidence" value="ECO:0007669"/>
    <property type="project" value="UniProtKB-EC"/>
</dbReference>
<dbReference type="SUPFAM" id="SSF89550">
    <property type="entry name" value="PHP domain-like"/>
    <property type="match status" value="1"/>
</dbReference>
<dbReference type="Proteomes" id="UP001253545">
    <property type="component" value="Unassembled WGS sequence"/>
</dbReference>
<keyword evidence="2 9" id="KW-0808">Transferase</keyword>
<comment type="caution">
    <text evidence="11">The sequence shown here is derived from an EMBL/GenBank/DDBJ whole genome shotgun (WGS) entry which is preliminary data.</text>
</comment>
<accession>A0ABU2ZVY8</accession>
<comment type="catalytic activity">
    <reaction evidence="8 9">
        <text>DNA(n) + a 2'-deoxyribonucleoside 5'-triphosphate = DNA(n+1) + diphosphate</text>
        <dbReference type="Rhea" id="RHEA:22508"/>
        <dbReference type="Rhea" id="RHEA-COMP:17339"/>
        <dbReference type="Rhea" id="RHEA-COMP:17340"/>
        <dbReference type="ChEBI" id="CHEBI:33019"/>
        <dbReference type="ChEBI" id="CHEBI:61560"/>
        <dbReference type="ChEBI" id="CHEBI:173112"/>
        <dbReference type="EC" id="2.7.7.7"/>
    </reaction>
</comment>
<evidence type="ECO:0000256" key="8">
    <source>
        <dbReference type="ARBA" id="ARBA00049244"/>
    </source>
</evidence>
<keyword evidence="5 9" id="KW-0227">DNA damage</keyword>
<dbReference type="NCBIfam" id="NF004225">
    <property type="entry name" value="PRK05672.1"/>
    <property type="match status" value="1"/>
</dbReference>
<evidence type="ECO:0000256" key="6">
    <source>
        <dbReference type="ARBA" id="ARBA00022932"/>
    </source>
</evidence>
<comment type="function">
    <text evidence="9">DNA polymerase involved in damage-induced mutagenesis and translesion synthesis (TLS). It is not the major replicative DNA polymerase.</text>
</comment>
<dbReference type="NCBIfam" id="TIGR00594">
    <property type="entry name" value="polc"/>
    <property type="match status" value="1"/>
</dbReference>
<comment type="subcellular location">
    <subcellularLocation>
        <location evidence="9">Cytoplasm</location>
    </subcellularLocation>
</comment>
<protein>
    <recommendedName>
        <fullName evidence="9">Error-prone DNA polymerase</fullName>
        <ecNumber evidence="9">2.7.7.7</ecNumber>
    </recommendedName>
</protein>
<dbReference type="PANTHER" id="PTHR32294:SF4">
    <property type="entry name" value="ERROR-PRONE DNA POLYMERASE"/>
    <property type="match status" value="1"/>
</dbReference>
<evidence type="ECO:0000256" key="5">
    <source>
        <dbReference type="ARBA" id="ARBA00022763"/>
    </source>
</evidence>
<dbReference type="InterPro" id="IPR023073">
    <property type="entry name" value="DnaE2"/>
</dbReference>
<keyword evidence="3 9" id="KW-0548">Nucleotidyltransferase</keyword>
<gene>
    <name evidence="9" type="primary">dnaE2</name>
    <name evidence="11" type="ORF">RM552_16265</name>
</gene>
<organism evidence="11 12">
    <name type="scientific">Glaciecola petra</name>
    <dbReference type="NCBI Taxonomy" id="3075602"/>
    <lineage>
        <taxon>Bacteria</taxon>
        <taxon>Pseudomonadati</taxon>
        <taxon>Pseudomonadota</taxon>
        <taxon>Gammaproteobacteria</taxon>
        <taxon>Alteromonadales</taxon>
        <taxon>Alteromonadaceae</taxon>
        <taxon>Glaciecola</taxon>
    </lineage>
</organism>
<evidence type="ECO:0000259" key="10">
    <source>
        <dbReference type="SMART" id="SM00481"/>
    </source>
</evidence>
<dbReference type="InterPro" id="IPR029460">
    <property type="entry name" value="DNAPol_HHH"/>
</dbReference>
<evidence type="ECO:0000313" key="12">
    <source>
        <dbReference type="Proteomes" id="UP001253545"/>
    </source>
</evidence>
<dbReference type="InterPro" id="IPR003141">
    <property type="entry name" value="Pol/His_phosphatase_N"/>
</dbReference>
<dbReference type="PANTHER" id="PTHR32294">
    <property type="entry name" value="DNA POLYMERASE III SUBUNIT ALPHA"/>
    <property type="match status" value="1"/>
</dbReference>
<dbReference type="HAMAP" id="MF_01902">
    <property type="entry name" value="DNApol_error_prone"/>
    <property type="match status" value="1"/>
</dbReference>
<reference evidence="11 12" key="1">
    <citation type="submission" date="2023-09" db="EMBL/GenBank/DDBJ databases">
        <authorList>
            <person name="Rey-Velasco X."/>
        </authorList>
    </citation>
    <scope>NUCLEOTIDE SEQUENCE [LARGE SCALE GENOMIC DNA]</scope>
    <source>
        <strain evidence="11 12">P117</strain>
    </source>
</reference>
<dbReference type="Pfam" id="PF14579">
    <property type="entry name" value="HHH_6"/>
    <property type="match status" value="1"/>
</dbReference>
<dbReference type="InterPro" id="IPR016195">
    <property type="entry name" value="Pol/histidinol_Pase-like"/>
</dbReference>
<evidence type="ECO:0000256" key="7">
    <source>
        <dbReference type="ARBA" id="ARBA00023204"/>
    </source>
</evidence>
<evidence type="ECO:0000313" key="11">
    <source>
        <dbReference type="EMBL" id="MDT0596411.1"/>
    </source>
</evidence>
<dbReference type="Pfam" id="PF02811">
    <property type="entry name" value="PHP"/>
    <property type="match status" value="1"/>
</dbReference>
<evidence type="ECO:0000256" key="3">
    <source>
        <dbReference type="ARBA" id="ARBA00022695"/>
    </source>
</evidence>
<dbReference type="EMBL" id="JAVRHX010000007">
    <property type="protein sequence ID" value="MDT0596411.1"/>
    <property type="molecule type" value="Genomic_DNA"/>
</dbReference>
<evidence type="ECO:0000256" key="9">
    <source>
        <dbReference type="HAMAP-Rule" id="MF_01902"/>
    </source>
</evidence>
<feature type="domain" description="Polymerase/histidinol phosphatase N-terminal" evidence="10">
    <location>
        <begin position="11"/>
        <end position="80"/>
    </location>
</feature>
<dbReference type="SMART" id="SM00481">
    <property type="entry name" value="POLIIIAc"/>
    <property type="match status" value="1"/>
</dbReference>
<dbReference type="InterPro" id="IPR011708">
    <property type="entry name" value="DNA_pol3_alpha_NTPase_dom"/>
</dbReference>
<evidence type="ECO:0000256" key="4">
    <source>
        <dbReference type="ARBA" id="ARBA00022705"/>
    </source>
</evidence>
<dbReference type="Gene3D" id="3.20.20.140">
    <property type="entry name" value="Metal-dependent hydrolases"/>
    <property type="match status" value="1"/>
</dbReference>
<keyword evidence="7 9" id="KW-0234">DNA repair</keyword>
<keyword evidence="4 9" id="KW-0235">DNA replication</keyword>
<dbReference type="InterPro" id="IPR004013">
    <property type="entry name" value="PHP_dom"/>
</dbReference>
<proteinExistence type="inferred from homology"/>
<keyword evidence="6 9" id="KW-0239">DNA-directed DNA polymerase</keyword>
<sequence>MATLSEKGGFAELVCQSNFSFLQAASHPEEIVRQAYFLGYQAIAITDECSVAGVVRAYTEIKQNHLPIKLIVGSKFRFKNQEIVLLCPSKEAYKECCRVITNARRRAEKGHYEVSEWDIKSIKHCFCLWLPTLEKNSGTTSTNVHAENSYLNKGSAPSKNGKPSQNSQFAQWLLKIFQERLFLVVKRWLIANEQDYIAHCKELSDTHKLPIIASSCALMHDPNRLALQQCLQAIDQGCKITDLGRNALANSEACLRPISKLNTLYPSEWLNNAALLATACEFCMSELAYEYPSEVVAKGLTPTQYLRVLVEKGIKKRFPQGITSNIRATIEKEMTLVKEQSYEHFFLTIHDIVMFAQSRNILYQGRGSAANSVVCYCLEITAVDPRQISVLFERFISKERNEPPDIDVDFEHERREEVIQYIYQKYGRQRTALAATVVCYRFKSALREVGKALGVNITDLDFFIKNVNRRDRAITWQSQLCELGIDPESSLGNKFVHLVEQLIGFPRHLSQHVGGFVISAGPLYELVPVENAAMPERTVIQWDKDDLESLKLLKVDVLALGMLTAIRKCFDLLKQQYQQDCSIPFITALGDDPQVYKQICNADTVGIFQIESRAQMSMLPRLRPQCYYDLVVQIAIVRPGPIQGDMVHPFLKRRDGKEAVSYPSEAVRGVLERTMGVPIFQEQVIQLAMVAAGFTGGEADQLRRAMASWKKNGELGKFRQKLISGMTERGYSDTYAERLFEQICGFGEYGFPESHSASFAVLAYVSAWLKHYYPAIFYIGLMNSLPMGFYTPSQIIQDAKRHHIKILPCCVQASDYDHLLVPLLDEKTDSNVNTSHADNENHTQTQYAIRLGLRLVKGLKKQSVDILMQARKTSPFTALQDLRKLDLPNTCLQALASANAFYCFGKDRFNSRWQLMDAVPELPLFKQINETSTSSMIHQPSLFDDLVEDYASTGLSVNQHPISMLHNAGLLPKFTSAKDVPGLQHQSLISVIGVVSCKQSPGTAAGVTFITLEDHTGNSNVIVWQRSARLQKSAYLNAKILQVKGILERGDGGVEHIIAGKLIDLTHLLQKLNLNAREFR</sequence>
<evidence type="ECO:0000256" key="2">
    <source>
        <dbReference type="ARBA" id="ARBA00022679"/>
    </source>
</evidence>
<dbReference type="CDD" id="cd04485">
    <property type="entry name" value="DnaE_OBF"/>
    <property type="match status" value="1"/>
</dbReference>
<dbReference type="Pfam" id="PF17657">
    <property type="entry name" value="DNA_pol3_finger"/>
    <property type="match status" value="1"/>
</dbReference>